<evidence type="ECO:0000256" key="13">
    <source>
        <dbReference type="ARBA" id="ARBA00044780"/>
    </source>
</evidence>
<evidence type="ECO:0000256" key="8">
    <source>
        <dbReference type="ARBA" id="ARBA00044648"/>
    </source>
</evidence>
<evidence type="ECO:0000256" key="11">
    <source>
        <dbReference type="ARBA" id="ARBA00044668"/>
    </source>
</evidence>
<comment type="catalytic activity">
    <reaction evidence="12">
        <text>D-fructose(out) = D-fructose(in)</text>
        <dbReference type="Rhea" id="RHEA:60372"/>
        <dbReference type="ChEBI" id="CHEBI:37721"/>
    </reaction>
    <physiologicalReaction direction="left-to-right" evidence="12">
        <dbReference type="Rhea" id="RHEA:60373"/>
    </physiologicalReaction>
</comment>
<dbReference type="SUPFAM" id="SSF103473">
    <property type="entry name" value="MFS general substrate transporter"/>
    <property type="match status" value="1"/>
</dbReference>
<feature type="transmembrane region" description="Helical" evidence="14">
    <location>
        <begin position="88"/>
        <end position="110"/>
    </location>
</feature>
<feature type="transmembrane region" description="Helical" evidence="14">
    <location>
        <begin position="170"/>
        <end position="189"/>
    </location>
</feature>
<evidence type="ECO:0000313" key="17">
    <source>
        <dbReference type="Proteomes" id="UP001295684"/>
    </source>
</evidence>
<keyword evidence="17" id="KW-1185">Reference proteome</keyword>
<feature type="transmembrane region" description="Helical" evidence="14">
    <location>
        <begin position="432"/>
        <end position="452"/>
    </location>
</feature>
<comment type="caution">
    <text evidence="16">The sequence shown here is derived from an EMBL/GenBank/DDBJ whole genome shotgun (WGS) entry which is preliminary data.</text>
</comment>
<dbReference type="PANTHER" id="PTHR48022">
    <property type="entry name" value="PLASTIDIC GLUCOSE TRANSPORTER 4"/>
    <property type="match status" value="1"/>
</dbReference>
<comment type="subunit">
    <text evidence="3">Homodimer.</text>
</comment>
<evidence type="ECO:0000256" key="7">
    <source>
        <dbReference type="ARBA" id="ARBA00044637"/>
    </source>
</evidence>
<evidence type="ECO:0000256" key="14">
    <source>
        <dbReference type="SAM" id="Phobius"/>
    </source>
</evidence>
<feature type="transmembrane region" description="Helical" evidence="14">
    <location>
        <begin position="404"/>
        <end position="426"/>
    </location>
</feature>
<protein>
    <recommendedName>
        <fullName evidence="13">Hexose transporter 1</fullName>
    </recommendedName>
</protein>
<comment type="catalytic activity">
    <reaction evidence="9">
        <text>D-xylose(out) = D-xylose(in)</text>
        <dbReference type="Rhea" id="RHEA:78427"/>
        <dbReference type="ChEBI" id="CHEBI:53455"/>
    </reaction>
    <physiologicalReaction direction="left-to-right" evidence="9">
        <dbReference type="Rhea" id="RHEA:78428"/>
    </physiologicalReaction>
</comment>
<reference evidence="16" key="1">
    <citation type="submission" date="2023-07" db="EMBL/GenBank/DDBJ databases">
        <authorList>
            <consortium name="AG Swart"/>
            <person name="Singh M."/>
            <person name="Singh A."/>
            <person name="Seah K."/>
            <person name="Emmerich C."/>
        </authorList>
    </citation>
    <scope>NUCLEOTIDE SEQUENCE</scope>
    <source>
        <strain evidence="16">DP1</strain>
    </source>
</reference>
<dbReference type="InterPro" id="IPR020846">
    <property type="entry name" value="MFS_dom"/>
</dbReference>
<dbReference type="InterPro" id="IPR036259">
    <property type="entry name" value="MFS_trans_sf"/>
</dbReference>
<dbReference type="PANTHER" id="PTHR48022:SF2">
    <property type="entry name" value="PLASTIDIC GLUCOSE TRANSPORTER 4"/>
    <property type="match status" value="1"/>
</dbReference>
<feature type="transmembrane region" description="Helical" evidence="14">
    <location>
        <begin position="358"/>
        <end position="383"/>
    </location>
</feature>
<dbReference type="InterPro" id="IPR050360">
    <property type="entry name" value="MFS_Sugar_Transporters"/>
</dbReference>
<feature type="transmembrane region" description="Helical" evidence="14">
    <location>
        <begin position="117"/>
        <end position="143"/>
    </location>
</feature>
<evidence type="ECO:0000256" key="2">
    <source>
        <dbReference type="ARBA" id="ARBA00010992"/>
    </source>
</evidence>
<dbReference type="EMBL" id="CAMPGE010006222">
    <property type="protein sequence ID" value="CAI2365070.1"/>
    <property type="molecule type" value="Genomic_DNA"/>
</dbReference>
<feature type="transmembrane region" description="Helical" evidence="14">
    <location>
        <begin position="295"/>
        <end position="315"/>
    </location>
</feature>
<evidence type="ECO:0000256" key="4">
    <source>
        <dbReference type="ARBA" id="ARBA00022692"/>
    </source>
</evidence>
<organism evidence="16 17">
    <name type="scientific">Euplotes crassus</name>
    <dbReference type="NCBI Taxonomy" id="5936"/>
    <lineage>
        <taxon>Eukaryota</taxon>
        <taxon>Sar</taxon>
        <taxon>Alveolata</taxon>
        <taxon>Ciliophora</taxon>
        <taxon>Intramacronucleata</taxon>
        <taxon>Spirotrichea</taxon>
        <taxon>Hypotrichia</taxon>
        <taxon>Euplotida</taxon>
        <taxon>Euplotidae</taxon>
        <taxon>Moneuplotes</taxon>
    </lineage>
</organism>
<evidence type="ECO:0000256" key="5">
    <source>
        <dbReference type="ARBA" id="ARBA00022989"/>
    </source>
</evidence>
<evidence type="ECO:0000256" key="10">
    <source>
        <dbReference type="ARBA" id="ARBA00044662"/>
    </source>
</evidence>
<dbReference type="Pfam" id="PF00083">
    <property type="entry name" value="Sugar_tr"/>
    <property type="match status" value="1"/>
</dbReference>
<dbReference type="GO" id="GO:0005351">
    <property type="term" value="F:carbohydrate:proton symporter activity"/>
    <property type="evidence" value="ECO:0007669"/>
    <property type="project" value="TreeGrafter"/>
</dbReference>
<comment type="similarity">
    <text evidence="2">Belongs to the major facilitator superfamily. Sugar transporter (TC 2.A.1.1) family.</text>
</comment>
<feature type="transmembrane region" description="Helical" evidence="14">
    <location>
        <begin position="34"/>
        <end position="52"/>
    </location>
</feature>
<dbReference type="InterPro" id="IPR003663">
    <property type="entry name" value="Sugar/inositol_transpt"/>
</dbReference>
<feature type="transmembrane region" description="Helical" evidence="14">
    <location>
        <begin position="64"/>
        <end position="82"/>
    </location>
</feature>
<keyword evidence="5 14" id="KW-1133">Transmembrane helix</keyword>
<proteinExistence type="inferred from homology"/>
<sequence>MGQFLFGYLTMSNNVLWDFTPCIFDFNPATRRTFNTIASILFPIMAAVGGAISWRISRHGKRKALLISSSISLFGSFLLFIQSWYSLVIARVITGFAFGISNAVSPLFVYEIARAKYIEYFIVCFQVWQNIGFLSPLIFSFFLPMDKVPEFIDINYCLDLEEHEIIWREVYSVVPVAAAIQIIALLFVFRRENPLYVQHQRSRAYSFPASTEEVRGGSIVPKINSSFESQQSFERSESLLEKDTWSNLWAKAEWRKVVACVLIRSFQQLTGVNIVQNYALSFFFNTELTVLNLRFLTFTGALIMAFVAIIFMKIFGRKTLFSYGLIILCFCSCILFQFTDQLTVENSRVPIWRTIPNFLSFIFILIFMFTFWFTLASTPLMYCSEVLTDKGMSIMVACHWTLNSFMRVLPSINMAIVDLFGVVTRFRTANSIFLFIFSGMCMLGFICTTLYIKETKGKAREEVTKDYETEMFQFEEPRIFED</sequence>
<feature type="domain" description="Major facilitator superfamily (MFS) profile" evidence="15">
    <location>
        <begin position="1"/>
        <end position="456"/>
    </location>
</feature>
<dbReference type="Proteomes" id="UP001295684">
    <property type="component" value="Unassembled WGS sequence"/>
</dbReference>
<evidence type="ECO:0000259" key="15">
    <source>
        <dbReference type="PROSITE" id="PS50850"/>
    </source>
</evidence>
<feature type="transmembrane region" description="Helical" evidence="14">
    <location>
        <begin position="320"/>
        <end position="338"/>
    </location>
</feature>
<comment type="catalytic activity">
    <reaction evidence="8">
        <text>D-glucose(out) = D-glucose(in)</text>
        <dbReference type="Rhea" id="RHEA:60376"/>
        <dbReference type="ChEBI" id="CHEBI:4167"/>
    </reaction>
    <physiologicalReaction direction="left-to-right" evidence="8">
        <dbReference type="Rhea" id="RHEA:60377"/>
    </physiologicalReaction>
</comment>
<comment type="catalytic activity">
    <reaction evidence="7">
        <text>D-galactose(in) = D-galactose(out)</text>
        <dbReference type="Rhea" id="RHEA:34915"/>
        <dbReference type="ChEBI" id="CHEBI:4139"/>
    </reaction>
    <physiologicalReaction direction="right-to-left" evidence="7">
        <dbReference type="Rhea" id="RHEA:34917"/>
    </physiologicalReaction>
</comment>
<dbReference type="GO" id="GO:0016020">
    <property type="term" value="C:membrane"/>
    <property type="evidence" value="ECO:0007669"/>
    <property type="project" value="UniProtKB-SubCell"/>
</dbReference>
<dbReference type="AlphaFoldDB" id="A0AAD1XC43"/>
<dbReference type="PROSITE" id="PS50850">
    <property type="entry name" value="MFS"/>
    <property type="match status" value="1"/>
</dbReference>
<evidence type="ECO:0000256" key="6">
    <source>
        <dbReference type="ARBA" id="ARBA00023136"/>
    </source>
</evidence>
<comment type="catalytic activity">
    <reaction evidence="10">
        <text>D-mannose(out) = D-mannose(in)</text>
        <dbReference type="Rhea" id="RHEA:78391"/>
        <dbReference type="ChEBI" id="CHEBI:4208"/>
    </reaction>
    <physiologicalReaction direction="left-to-right" evidence="10">
        <dbReference type="Rhea" id="RHEA:78392"/>
    </physiologicalReaction>
</comment>
<evidence type="ECO:0000256" key="9">
    <source>
        <dbReference type="ARBA" id="ARBA00044656"/>
    </source>
</evidence>
<name>A0AAD1XC43_EUPCR</name>
<dbReference type="Gene3D" id="1.20.1250.20">
    <property type="entry name" value="MFS general substrate transporter like domains"/>
    <property type="match status" value="1"/>
</dbReference>
<comment type="catalytic activity">
    <reaction evidence="11">
        <text>D-glucosamine(out) = D-glucosamine(in)</text>
        <dbReference type="Rhea" id="RHEA:78423"/>
        <dbReference type="ChEBI" id="CHEBI:58723"/>
    </reaction>
    <physiologicalReaction direction="left-to-right" evidence="11">
        <dbReference type="Rhea" id="RHEA:78424"/>
    </physiologicalReaction>
</comment>
<evidence type="ECO:0000313" key="16">
    <source>
        <dbReference type="EMBL" id="CAI2365070.1"/>
    </source>
</evidence>
<comment type="subcellular location">
    <subcellularLocation>
        <location evidence="1">Membrane</location>
        <topology evidence="1">Multi-pass membrane protein</topology>
    </subcellularLocation>
</comment>
<evidence type="ECO:0000256" key="1">
    <source>
        <dbReference type="ARBA" id="ARBA00004141"/>
    </source>
</evidence>
<gene>
    <name evidence="16" type="ORF">ECRASSUSDP1_LOCUS6420</name>
</gene>
<keyword evidence="4 14" id="KW-0812">Transmembrane</keyword>
<evidence type="ECO:0000256" key="12">
    <source>
        <dbReference type="ARBA" id="ARBA00044710"/>
    </source>
</evidence>
<evidence type="ECO:0000256" key="3">
    <source>
        <dbReference type="ARBA" id="ARBA00011738"/>
    </source>
</evidence>
<accession>A0AAD1XC43</accession>
<keyword evidence="6 14" id="KW-0472">Membrane</keyword>
<dbReference type="InterPro" id="IPR005828">
    <property type="entry name" value="MFS_sugar_transport-like"/>
</dbReference>
<dbReference type="PRINTS" id="PR00171">
    <property type="entry name" value="SUGRTRNSPORT"/>
</dbReference>